<gene>
    <name evidence="2" type="ORF">BDY17DRAFT_88916</name>
</gene>
<dbReference type="AlphaFoldDB" id="A0A6A6Q3P9"/>
<reference evidence="2" key="1">
    <citation type="journal article" date="2020" name="Stud. Mycol.">
        <title>101 Dothideomycetes genomes: a test case for predicting lifestyles and emergence of pathogens.</title>
        <authorList>
            <person name="Haridas S."/>
            <person name="Albert R."/>
            <person name="Binder M."/>
            <person name="Bloem J."/>
            <person name="Labutti K."/>
            <person name="Salamov A."/>
            <person name="Andreopoulos B."/>
            <person name="Baker S."/>
            <person name="Barry K."/>
            <person name="Bills G."/>
            <person name="Bluhm B."/>
            <person name="Cannon C."/>
            <person name="Castanera R."/>
            <person name="Culley D."/>
            <person name="Daum C."/>
            <person name="Ezra D."/>
            <person name="Gonzalez J."/>
            <person name="Henrissat B."/>
            <person name="Kuo A."/>
            <person name="Liang C."/>
            <person name="Lipzen A."/>
            <person name="Lutzoni F."/>
            <person name="Magnuson J."/>
            <person name="Mondo S."/>
            <person name="Nolan M."/>
            <person name="Ohm R."/>
            <person name="Pangilinan J."/>
            <person name="Park H.-J."/>
            <person name="Ramirez L."/>
            <person name="Alfaro M."/>
            <person name="Sun H."/>
            <person name="Tritt A."/>
            <person name="Yoshinaga Y."/>
            <person name="Zwiers L.-H."/>
            <person name="Turgeon B."/>
            <person name="Goodwin S."/>
            <person name="Spatafora J."/>
            <person name="Crous P."/>
            <person name="Grigoriev I."/>
        </authorList>
    </citation>
    <scope>NUCLEOTIDE SEQUENCE</scope>
    <source>
        <strain evidence="2">CBS 113389</strain>
    </source>
</reference>
<dbReference type="RefSeq" id="XP_033593471.1">
    <property type="nucleotide sequence ID" value="XM_033738805.1"/>
</dbReference>
<feature type="region of interest" description="Disordered" evidence="1">
    <location>
        <begin position="1"/>
        <end position="55"/>
    </location>
</feature>
<evidence type="ECO:0000256" key="1">
    <source>
        <dbReference type="SAM" id="MobiDB-lite"/>
    </source>
</evidence>
<dbReference type="Proteomes" id="UP000799767">
    <property type="component" value="Unassembled WGS sequence"/>
</dbReference>
<name>A0A6A6Q3P9_9PEZI</name>
<feature type="compositionally biased region" description="Basic and acidic residues" evidence="1">
    <location>
        <begin position="13"/>
        <end position="22"/>
    </location>
</feature>
<organism evidence="2 3">
    <name type="scientific">Neohortaea acidophila</name>
    <dbReference type="NCBI Taxonomy" id="245834"/>
    <lineage>
        <taxon>Eukaryota</taxon>
        <taxon>Fungi</taxon>
        <taxon>Dikarya</taxon>
        <taxon>Ascomycota</taxon>
        <taxon>Pezizomycotina</taxon>
        <taxon>Dothideomycetes</taxon>
        <taxon>Dothideomycetidae</taxon>
        <taxon>Mycosphaerellales</taxon>
        <taxon>Teratosphaeriaceae</taxon>
        <taxon>Neohortaea</taxon>
    </lineage>
</organism>
<protein>
    <submittedName>
        <fullName evidence="2">Uncharacterized protein</fullName>
    </submittedName>
</protein>
<evidence type="ECO:0000313" key="2">
    <source>
        <dbReference type="EMBL" id="KAF2486902.1"/>
    </source>
</evidence>
<proteinExistence type="predicted"/>
<dbReference type="GeneID" id="54479806"/>
<dbReference type="EMBL" id="MU001632">
    <property type="protein sequence ID" value="KAF2486902.1"/>
    <property type="molecule type" value="Genomic_DNA"/>
</dbReference>
<evidence type="ECO:0000313" key="3">
    <source>
        <dbReference type="Proteomes" id="UP000799767"/>
    </source>
</evidence>
<accession>A0A6A6Q3P9</accession>
<sequence length="132" mass="14847">MPKISNAYASRTIRRERPKETLAKNASSSFTPSAITHHTRPSNQQKPPADQSCTDAVSPRFCLMPVSVLAILPSLTSSHDRMRWFDVSRPGSNFHFAPALCRRSKPEIARAGWHMSRSRRIDVAMKDEAMVL</sequence>
<keyword evidence="3" id="KW-1185">Reference proteome</keyword>
<feature type="compositionally biased region" description="Polar residues" evidence="1">
    <location>
        <begin position="24"/>
        <end position="55"/>
    </location>
</feature>